<reference evidence="5 6" key="1">
    <citation type="submission" date="2019-08" db="EMBL/GenBank/DDBJ databases">
        <title>In-depth cultivation of the pig gut microbiome towards novel bacterial diversity and tailored functional studies.</title>
        <authorList>
            <person name="Wylensek D."/>
            <person name="Hitch T.C.A."/>
            <person name="Clavel T."/>
        </authorList>
    </citation>
    <scope>NUCLEOTIDE SEQUENCE [LARGE SCALE GENOMIC DNA]</scope>
    <source>
        <strain evidence="5 6">BL-389-WT-3D</strain>
    </source>
</reference>
<evidence type="ECO:0000256" key="3">
    <source>
        <dbReference type="ARBA" id="ARBA00023163"/>
    </source>
</evidence>
<evidence type="ECO:0000256" key="2">
    <source>
        <dbReference type="ARBA" id="ARBA00023125"/>
    </source>
</evidence>
<dbReference type="PRINTS" id="PR00035">
    <property type="entry name" value="HTHGNTR"/>
</dbReference>
<dbReference type="Gene3D" id="1.10.10.10">
    <property type="entry name" value="Winged helix-like DNA-binding domain superfamily/Winged helix DNA-binding domain"/>
    <property type="match status" value="1"/>
</dbReference>
<dbReference type="InterPro" id="IPR036390">
    <property type="entry name" value="WH_DNA-bd_sf"/>
</dbReference>
<evidence type="ECO:0000256" key="1">
    <source>
        <dbReference type="ARBA" id="ARBA00023015"/>
    </source>
</evidence>
<dbReference type="SMART" id="SM00345">
    <property type="entry name" value="HTH_GNTR"/>
    <property type="match status" value="1"/>
</dbReference>
<proteinExistence type="predicted"/>
<evidence type="ECO:0000313" key="6">
    <source>
        <dbReference type="Proteomes" id="UP000462363"/>
    </source>
</evidence>
<dbReference type="CDD" id="cd07377">
    <property type="entry name" value="WHTH_GntR"/>
    <property type="match status" value="1"/>
</dbReference>
<keyword evidence="3" id="KW-0804">Transcription</keyword>
<gene>
    <name evidence="5" type="ORF">FYJ37_08295</name>
</gene>
<feature type="domain" description="HTH gntR-type" evidence="4">
    <location>
        <begin position="2"/>
        <end position="69"/>
    </location>
</feature>
<protein>
    <submittedName>
        <fullName evidence="5">GntR family transcriptional regulator</fullName>
    </submittedName>
</protein>
<dbReference type="Pfam" id="PF07729">
    <property type="entry name" value="FCD"/>
    <property type="match status" value="1"/>
</dbReference>
<dbReference type="SUPFAM" id="SSF46785">
    <property type="entry name" value="Winged helix' DNA-binding domain"/>
    <property type="match status" value="1"/>
</dbReference>
<dbReference type="InterPro" id="IPR000524">
    <property type="entry name" value="Tscrpt_reg_HTH_GntR"/>
</dbReference>
<dbReference type="GeneID" id="62697449"/>
<dbReference type="Proteomes" id="UP000462363">
    <property type="component" value="Unassembled WGS sequence"/>
</dbReference>
<evidence type="ECO:0000259" key="4">
    <source>
        <dbReference type="PROSITE" id="PS50949"/>
    </source>
</evidence>
<dbReference type="InterPro" id="IPR036388">
    <property type="entry name" value="WH-like_DNA-bd_sf"/>
</dbReference>
<keyword evidence="1" id="KW-0805">Transcription regulation</keyword>
<dbReference type="SMART" id="SM00895">
    <property type="entry name" value="FCD"/>
    <property type="match status" value="1"/>
</dbReference>
<evidence type="ECO:0000313" key="5">
    <source>
        <dbReference type="EMBL" id="MSS40349.1"/>
    </source>
</evidence>
<dbReference type="GO" id="GO:0003700">
    <property type="term" value="F:DNA-binding transcription factor activity"/>
    <property type="evidence" value="ECO:0007669"/>
    <property type="project" value="InterPro"/>
</dbReference>
<dbReference type="RefSeq" id="WP_004606661.1">
    <property type="nucleotide sequence ID" value="NZ_AP024846.1"/>
</dbReference>
<accession>A0A844FC11</accession>
<keyword evidence="2" id="KW-0238">DNA-binding</keyword>
<dbReference type="InterPro" id="IPR011711">
    <property type="entry name" value="GntR_C"/>
</dbReference>
<dbReference type="PANTHER" id="PTHR43537">
    <property type="entry name" value="TRANSCRIPTIONAL REGULATOR, GNTR FAMILY"/>
    <property type="match status" value="1"/>
</dbReference>
<dbReference type="PANTHER" id="PTHR43537:SF24">
    <property type="entry name" value="GLUCONATE OPERON TRANSCRIPTIONAL REPRESSOR"/>
    <property type="match status" value="1"/>
</dbReference>
<dbReference type="PROSITE" id="PS50949">
    <property type="entry name" value="HTH_GNTR"/>
    <property type="match status" value="1"/>
</dbReference>
<sequence>MIPLNEQAYQHLQNLIITNRLSYQEIYSETKLSKELGISRTPFRDAIHRLAQEGYIDIIPSKGFMLHQLSRKDVNETFQVRSALESYCTLQISKTFQSRNAKKLFKELDGIMEKLKRVLDSTQSIKEFCEYDFQFHTKIIEYLDNEQFCSIYNTFMYRMRRLAELSLSHKGRMKNTYEEHLAILNAMKSGDTENIFDVTLKHMETPRGINLEDL</sequence>
<dbReference type="InterPro" id="IPR008920">
    <property type="entry name" value="TF_FadR/GntR_C"/>
</dbReference>
<dbReference type="GO" id="GO:0003677">
    <property type="term" value="F:DNA binding"/>
    <property type="evidence" value="ECO:0007669"/>
    <property type="project" value="UniProtKB-KW"/>
</dbReference>
<dbReference type="EMBL" id="VUMB01000014">
    <property type="protein sequence ID" value="MSS40349.1"/>
    <property type="molecule type" value="Genomic_DNA"/>
</dbReference>
<dbReference type="AlphaFoldDB" id="A0A844FC11"/>
<dbReference type="SUPFAM" id="SSF48008">
    <property type="entry name" value="GntR ligand-binding domain-like"/>
    <property type="match status" value="1"/>
</dbReference>
<dbReference type="Pfam" id="PF00392">
    <property type="entry name" value="GntR"/>
    <property type="match status" value="1"/>
</dbReference>
<dbReference type="Gene3D" id="1.20.120.530">
    <property type="entry name" value="GntR ligand-binding domain-like"/>
    <property type="match status" value="1"/>
</dbReference>
<organism evidence="5 6">
    <name type="scientific">Clostridium scindens (strain JCM 10418 / VPI 12708)</name>
    <dbReference type="NCBI Taxonomy" id="29347"/>
    <lineage>
        <taxon>Bacteria</taxon>
        <taxon>Bacillati</taxon>
        <taxon>Bacillota</taxon>
        <taxon>Clostridia</taxon>
        <taxon>Lachnospirales</taxon>
        <taxon>Lachnospiraceae</taxon>
    </lineage>
</organism>
<name>A0A844FC11_CLOSV</name>
<comment type="caution">
    <text evidence="5">The sequence shown here is derived from an EMBL/GenBank/DDBJ whole genome shotgun (WGS) entry which is preliminary data.</text>
</comment>